<evidence type="ECO:0000256" key="10">
    <source>
        <dbReference type="ARBA" id="ARBA00023163"/>
    </source>
</evidence>
<organism evidence="17 18">
    <name type="scientific">Sorghum bicolor</name>
    <name type="common">Sorghum</name>
    <name type="synonym">Sorghum vulgare</name>
    <dbReference type="NCBI Taxonomy" id="4558"/>
    <lineage>
        <taxon>Eukaryota</taxon>
        <taxon>Viridiplantae</taxon>
        <taxon>Streptophyta</taxon>
        <taxon>Embryophyta</taxon>
        <taxon>Tracheophyta</taxon>
        <taxon>Spermatophyta</taxon>
        <taxon>Magnoliopsida</taxon>
        <taxon>Liliopsida</taxon>
        <taxon>Poales</taxon>
        <taxon>Poaceae</taxon>
        <taxon>PACMAD clade</taxon>
        <taxon>Panicoideae</taxon>
        <taxon>Andropogonodae</taxon>
        <taxon>Andropogoneae</taxon>
        <taxon>Sorghinae</taxon>
        <taxon>Sorghum</taxon>
    </lineage>
</organism>
<feature type="region of interest" description="Disordered" evidence="15">
    <location>
        <begin position="861"/>
        <end position="1000"/>
    </location>
</feature>
<dbReference type="InterPro" id="IPR038120">
    <property type="entry name" value="Rpb1_funnel_sf"/>
</dbReference>
<evidence type="ECO:0000256" key="8">
    <source>
        <dbReference type="ARBA" id="ARBA00022833"/>
    </source>
</evidence>
<dbReference type="Gene3D" id="2.40.40.20">
    <property type="match status" value="1"/>
</dbReference>
<feature type="domain" description="RNA polymerase N-terminal" evidence="16">
    <location>
        <begin position="3"/>
        <end position="129"/>
    </location>
</feature>
<dbReference type="AlphaFoldDB" id="A0A1B6P9V2"/>
<protein>
    <recommendedName>
        <fullName evidence="13">DNA-directed RNA polymerase I subunit RPA1</fullName>
        <ecNumber evidence="3">2.7.7.6</ecNumber>
    </recommendedName>
    <alternativeName>
        <fullName evidence="14">DNA-directed RNA polymerase I subunit rpa1</fullName>
    </alternativeName>
</protein>
<dbReference type="Pfam" id="PF00623">
    <property type="entry name" value="RNA_pol_Rpb1_2"/>
    <property type="match status" value="1"/>
</dbReference>
<dbReference type="Pfam" id="PF05000">
    <property type="entry name" value="RNA_pol_Rpb1_4"/>
    <property type="match status" value="1"/>
</dbReference>
<dbReference type="EC" id="2.7.7.6" evidence="3"/>
<name>A0A1B6P9V2_SORBI</name>
<evidence type="ECO:0000256" key="5">
    <source>
        <dbReference type="ARBA" id="ARBA00022679"/>
    </source>
</evidence>
<evidence type="ECO:0000256" key="6">
    <source>
        <dbReference type="ARBA" id="ARBA00022695"/>
    </source>
</evidence>
<dbReference type="InterPro" id="IPR007083">
    <property type="entry name" value="RNA_pol_Rpb1_4"/>
</dbReference>
<evidence type="ECO:0000256" key="14">
    <source>
        <dbReference type="ARBA" id="ARBA00074527"/>
    </source>
</evidence>
<dbReference type="InterPro" id="IPR007066">
    <property type="entry name" value="RNA_pol_Rpb1_3"/>
</dbReference>
<dbReference type="Gramene" id="KXG22456">
    <property type="protein sequence ID" value="KXG22456"/>
    <property type="gene ID" value="SORBI_3009G217200"/>
</dbReference>
<dbReference type="FunFam" id="2.40.40.20:FF:000019">
    <property type="entry name" value="DNA-directed RNA polymerase II subunit RPB1"/>
    <property type="match status" value="1"/>
</dbReference>
<evidence type="ECO:0000313" key="17">
    <source>
        <dbReference type="EMBL" id="KXG22456.1"/>
    </source>
</evidence>
<dbReference type="FunFam" id="1.10.132.30:FF:000006">
    <property type="entry name" value="DNA-directed RNA polymerase subunit"/>
    <property type="match status" value="1"/>
</dbReference>
<dbReference type="Gene3D" id="1.10.274.100">
    <property type="entry name" value="RNA polymerase Rpb1, domain 3"/>
    <property type="match status" value="2"/>
</dbReference>
<dbReference type="Gene3D" id="3.30.70.2850">
    <property type="match status" value="1"/>
</dbReference>
<feature type="compositionally biased region" description="Basic and acidic residues" evidence="15">
    <location>
        <begin position="901"/>
        <end position="910"/>
    </location>
</feature>
<dbReference type="CDD" id="cd02735">
    <property type="entry name" value="RNAP_I_Rpa1_C"/>
    <property type="match status" value="1"/>
</dbReference>
<comment type="similarity">
    <text evidence="2">Belongs to the RNA polymerase beta' chain family.</text>
</comment>
<dbReference type="Gene3D" id="6.10.250.2940">
    <property type="match status" value="1"/>
</dbReference>
<keyword evidence="8" id="KW-0862">Zinc</keyword>
<dbReference type="SUPFAM" id="SSF64484">
    <property type="entry name" value="beta and beta-prime subunits of DNA dependent RNA-polymerase"/>
    <property type="match status" value="1"/>
</dbReference>
<dbReference type="GO" id="GO:0003899">
    <property type="term" value="F:DNA-directed RNA polymerase activity"/>
    <property type="evidence" value="ECO:0007669"/>
    <property type="project" value="UniProtKB-EC"/>
</dbReference>
<dbReference type="InterPro" id="IPR047107">
    <property type="entry name" value="DNA-dir_RNA_pol1_lsu_C"/>
</dbReference>
<dbReference type="eggNOG" id="KOG0262">
    <property type="taxonomic scope" value="Eukaryota"/>
</dbReference>
<evidence type="ECO:0000256" key="3">
    <source>
        <dbReference type="ARBA" id="ARBA00012418"/>
    </source>
</evidence>
<dbReference type="Gene3D" id="6.20.50.80">
    <property type="match status" value="1"/>
</dbReference>
<evidence type="ECO:0000313" key="18">
    <source>
        <dbReference type="Proteomes" id="UP000000768"/>
    </source>
</evidence>
<keyword evidence="18" id="KW-1185">Reference proteome</keyword>
<dbReference type="CDD" id="cd01435">
    <property type="entry name" value="RNAP_I_RPA1_N"/>
    <property type="match status" value="1"/>
</dbReference>
<dbReference type="Pfam" id="PF04998">
    <property type="entry name" value="RNA_pol_Rpb1_5"/>
    <property type="match status" value="1"/>
</dbReference>
<gene>
    <name evidence="17" type="ORF">SORBI_3009G217200</name>
</gene>
<evidence type="ECO:0000256" key="1">
    <source>
        <dbReference type="ARBA" id="ARBA00004123"/>
    </source>
</evidence>
<dbReference type="PANTHER" id="PTHR19376">
    <property type="entry name" value="DNA-DIRECTED RNA POLYMERASE"/>
    <property type="match status" value="1"/>
</dbReference>
<dbReference type="OMA" id="NREDYQQ"/>
<dbReference type="ExpressionAtlas" id="A0A1B6P9V2">
    <property type="expression patterns" value="baseline and differential"/>
</dbReference>
<dbReference type="InterPro" id="IPR007081">
    <property type="entry name" value="RNA_pol_Rpb1_5"/>
</dbReference>
<keyword evidence="10" id="KW-0804">Transcription</keyword>
<dbReference type="Gene3D" id="1.10.132.30">
    <property type="match status" value="1"/>
</dbReference>
<evidence type="ECO:0000256" key="2">
    <source>
        <dbReference type="ARBA" id="ARBA00006460"/>
    </source>
</evidence>
<comment type="subcellular location">
    <subcellularLocation>
        <location evidence="1">Nucleus</location>
    </subcellularLocation>
</comment>
<evidence type="ECO:0000256" key="15">
    <source>
        <dbReference type="SAM" id="MobiDB-lite"/>
    </source>
</evidence>
<comment type="catalytic activity">
    <reaction evidence="12">
        <text>RNA(n) + a ribonucleoside 5'-triphosphate = RNA(n+1) + diphosphate</text>
        <dbReference type="Rhea" id="RHEA:21248"/>
        <dbReference type="Rhea" id="RHEA-COMP:14527"/>
        <dbReference type="Rhea" id="RHEA-COMP:17342"/>
        <dbReference type="ChEBI" id="CHEBI:33019"/>
        <dbReference type="ChEBI" id="CHEBI:61557"/>
        <dbReference type="ChEBI" id="CHEBI:140395"/>
        <dbReference type="EC" id="2.7.7.6"/>
    </reaction>
</comment>
<feature type="compositionally biased region" description="Acidic residues" evidence="15">
    <location>
        <begin position="911"/>
        <end position="942"/>
    </location>
</feature>
<dbReference type="PANTHER" id="PTHR19376:SF11">
    <property type="entry name" value="DNA-DIRECTED RNA POLYMERASE I SUBUNIT RPA1"/>
    <property type="match status" value="1"/>
</dbReference>
<dbReference type="Gene3D" id="1.10.150.390">
    <property type="match status" value="1"/>
</dbReference>
<evidence type="ECO:0000256" key="11">
    <source>
        <dbReference type="ARBA" id="ARBA00023242"/>
    </source>
</evidence>
<dbReference type="InterPro" id="IPR015699">
    <property type="entry name" value="DNA-dir_RNA_pol1_lsu_N"/>
</dbReference>
<dbReference type="FunFam" id="1.10.150.390:FF:000005">
    <property type="entry name" value="DNA-directed RNA polymerase subunit"/>
    <property type="match status" value="1"/>
</dbReference>
<dbReference type="InterPro" id="IPR045867">
    <property type="entry name" value="DNA-dir_RpoC_beta_prime"/>
</dbReference>
<feature type="compositionally biased region" description="Basic and acidic residues" evidence="15">
    <location>
        <begin position="970"/>
        <end position="998"/>
    </location>
</feature>
<dbReference type="SMART" id="SM00663">
    <property type="entry name" value="RPOLA_N"/>
    <property type="match status" value="1"/>
</dbReference>
<dbReference type="Pfam" id="PF04983">
    <property type="entry name" value="RNA_pol_Rpb1_3"/>
    <property type="match status" value="2"/>
</dbReference>
<evidence type="ECO:0000256" key="4">
    <source>
        <dbReference type="ARBA" id="ARBA00022478"/>
    </source>
</evidence>
<feature type="compositionally biased region" description="Basic and acidic residues" evidence="15">
    <location>
        <begin position="943"/>
        <end position="952"/>
    </location>
</feature>
<reference evidence="17 18" key="1">
    <citation type="journal article" date="2009" name="Nature">
        <title>The Sorghum bicolor genome and the diversification of grasses.</title>
        <authorList>
            <person name="Paterson A.H."/>
            <person name="Bowers J.E."/>
            <person name="Bruggmann R."/>
            <person name="Dubchak I."/>
            <person name="Grimwood J."/>
            <person name="Gundlach H."/>
            <person name="Haberer G."/>
            <person name="Hellsten U."/>
            <person name="Mitros T."/>
            <person name="Poliakov A."/>
            <person name="Schmutz J."/>
            <person name="Spannagl M."/>
            <person name="Tang H."/>
            <person name="Wang X."/>
            <person name="Wicker T."/>
            <person name="Bharti A.K."/>
            <person name="Chapman J."/>
            <person name="Feltus F.A."/>
            <person name="Gowik U."/>
            <person name="Grigoriev I.V."/>
            <person name="Lyons E."/>
            <person name="Maher C.A."/>
            <person name="Martis M."/>
            <person name="Narechania A."/>
            <person name="Otillar R.P."/>
            <person name="Penning B.W."/>
            <person name="Salamov A.A."/>
            <person name="Wang Y."/>
            <person name="Zhang L."/>
            <person name="Carpita N.C."/>
            <person name="Freeling M."/>
            <person name="Gingle A.R."/>
            <person name="Hash C.T."/>
            <person name="Keller B."/>
            <person name="Klein P."/>
            <person name="Kresovich S."/>
            <person name="McCann M.C."/>
            <person name="Ming R."/>
            <person name="Peterson D.G."/>
            <person name="Mehboob-ur-Rahman"/>
            <person name="Ware D."/>
            <person name="Westhoff P."/>
            <person name="Mayer K.F."/>
            <person name="Messing J."/>
            <person name="Rokhsar D.S."/>
        </authorList>
    </citation>
    <scope>NUCLEOTIDE SEQUENCE [LARGE SCALE GENOMIC DNA]</scope>
    <source>
        <strain evidence="18">cv. BTx623</strain>
    </source>
</reference>
<evidence type="ECO:0000256" key="9">
    <source>
        <dbReference type="ARBA" id="ARBA00022842"/>
    </source>
</evidence>
<dbReference type="InterPro" id="IPR006592">
    <property type="entry name" value="RNA_pol_N"/>
</dbReference>
<dbReference type="GO" id="GO:0006351">
    <property type="term" value="P:DNA-templated transcription"/>
    <property type="evidence" value="ECO:0007669"/>
    <property type="project" value="InterPro"/>
</dbReference>
<evidence type="ECO:0000256" key="7">
    <source>
        <dbReference type="ARBA" id="ARBA00022723"/>
    </source>
</evidence>
<keyword evidence="6" id="KW-0548">Nucleotidyltransferase</keyword>
<feature type="region of interest" description="Disordered" evidence="15">
    <location>
        <begin position="225"/>
        <end position="312"/>
    </location>
</feature>
<proteinExistence type="inferred from homology"/>
<keyword evidence="5" id="KW-0808">Transferase</keyword>
<reference evidence="18" key="2">
    <citation type="journal article" date="2018" name="Plant J.">
        <title>The Sorghum bicolor reference genome: improved assembly, gene annotations, a transcriptome atlas, and signatures of genome organization.</title>
        <authorList>
            <person name="McCormick R.F."/>
            <person name="Truong S.K."/>
            <person name="Sreedasyam A."/>
            <person name="Jenkins J."/>
            <person name="Shu S."/>
            <person name="Sims D."/>
            <person name="Kennedy M."/>
            <person name="Amirebrahimi M."/>
            <person name="Weers B.D."/>
            <person name="McKinley B."/>
            <person name="Mattison A."/>
            <person name="Morishige D.T."/>
            <person name="Grimwood J."/>
            <person name="Schmutz J."/>
            <person name="Mullet J.E."/>
        </authorList>
    </citation>
    <scope>NUCLEOTIDE SEQUENCE [LARGE SCALE GENOMIC DNA]</scope>
    <source>
        <strain evidence="18">cv. BTx623</strain>
    </source>
</reference>
<feature type="compositionally biased region" description="Acidic residues" evidence="15">
    <location>
        <begin position="884"/>
        <end position="900"/>
    </location>
</feature>
<dbReference type="GO" id="GO:0005736">
    <property type="term" value="C:RNA polymerase I complex"/>
    <property type="evidence" value="ECO:0007669"/>
    <property type="project" value="UniProtKB-ARBA"/>
</dbReference>
<keyword evidence="11" id="KW-0539">Nucleus</keyword>
<evidence type="ECO:0000259" key="16">
    <source>
        <dbReference type="SMART" id="SM00663"/>
    </source>
</evidence>
<dbReference type="InterPro" id="IPR000722">
    <property type="entry name" value="RNA_pol_asu"/>
</dbReference>
<feature type="compositionally biased region" description="Basic and acidic residues" evidence="15">
    <location>
        <begin position="242"/>
        <end position="305"/>
    </location>
</feature>
<dbReference type="EMBL" id="CM000768">
    <property type="protein sequence ID" value="KXG22456.1"/>
    <property type="molecule type" value="Genomic_DNA"/>
</dbReference>
<accession>A0A1B6P9V2</accession>
<dbReference type="GO" id="GO:0046872">
    <property type="term" value="F:metal ion binding"/>
    <property type="evidence" value="ECO:0007669"/>
    <property type="project" value="UniProtKB-KW"/>
</dbReference>
<evidence type="ECO:0000256" key="13">
    <source>
        <dbReference type="ARBA" id="ARBA00074245"/>
    </source>
</evidence>
<evidence type="ECO:0000256" key="12">
    <source>
        <dbReference type="ARBA" id="ARBA00048552"/>
    </source>
</evidence>
<dbReference type="Proteomes" id="UP000000768">
    <property type="component" value="Chromosome 9"/>
</dbReference>
<keyword evidence="7" id="KW-0479">Metal-binding</keyword>
<sequence length="1215" mass="135760">MLPASRGSICQPGRDPNCEFESKVVYRHLQDGDIVLVNRQPTLHKPSMMAHFVRVLPGERTLRMHYANCSTYNADFDGDEMNVHFPQDEISRAEAMNIVDANKQYIGPRSGDAVRGLIQDHIIGAVLLTKRDTFLTREEYSQLVFGSCMPSSNRGSRHPGKKVSAIEDYGTLELVRPAIWKPKPLWTGKQVITTILNHLTKGRPPFTVEQKGKIPKEYLKEGDPFAQEEKDSPAQQQEEDPSAQKEKEDSLARKEDPSAQKEKQEDPSAQKETQEDPSAKKETQEDPSAQKEKDSSVKKEKEKQNRIWKQKQKQKQDDCSELVLYIHDNELIKGIVDKAQFGKYGIVHTVHELYGADIAGILLSTFSRLFTLFLQLHGFTCGIDDLLLLQKADKLRSDILSGSEKCSEEVHLKFTGAGEDLKGDPVKLHMEVEKAVRSKGESDTGSLDNLMKSALSGITTEVNKNLFPDGLQKPFPGNCLSLMTTTGAKGGPVNMNQISSLLGQQELEGKRVPRMVSGKTLPCFPPWDISSRAGGFISDRFLTGLRPQEYYFHCMAGREGLVDTAVKTSRSGYLQRCLMKCLESLKVSYDHTVRDVDGSIVQFQYGEDGVDVLKTSFLKEFKELANNRKAVLAKLGGHSTKPTYNQYITKLPTKLNSDAEEFLEHSKEFQHCRYNIEAEELKELLEVKYLSSLVDPGEAVGVVAAQSIGEPSTQMTLNTFHLAGRGDLNVTLGIPRLKEILMTASANIKTPVMKCPLLEHTSMDDAKMVAAKLMRVRVADIVEKIEVCTVPFYNCNGHVSTLYKLQMKLYPEDQLESGLTVNECQATLRTVFVDAMEHAIEKHLDLLHKINEIRAVKVKDTDGSLSDGGEESESRHADGGDTVTSDDDDDQNDNDDDLGTDAEKMKRQEKDEMEYDDDTENEEGMGSESEESDDDPAGDDSQEADKEHKIKSETTSVDDLSYSAKKGKKSKDNHGTAKLEEKNQNKGRLGDQKQDQITKRRKKLTRTIHVESNDLDFEIHYAFLDEPHILLAQIAKKIARTIFVKACNNIDDCKIVKPRDDHARIQTAGVNFEVVWNLNEYISVHDITSNDIHAILKTYGVEAARNTIINEVSGVFKPYGIDVDMRHLSMIADFMTLDGGYRPMNRIGIGQFSTSPFGKMTFETATKFIVEAATHGEADFLECPSASVCLGKPPKVGTGIFGLLQNLELEQPMET</sequence>
<dbReference type="InterPro" id="IPR042102">
    <property type="entry name" value="RNA_pol_Rpb1_3_sf"/>
</dbReference>
<keyword evidence="4" id="KW-0240">DNA-directed RNA polymerase</keyword>
<dbReference type="GO" id="GO:0003677">
    <property type="term" value="F:DNA binding"/>
    <property type="evidence" value="ECO:0007669"/>
    <property type="project" value="InterPro"/>
</dbReference>
<keyword evidence="9" id="KW-0460">Magnesium</keyword>